<organism evidence="11 12">
    <name type="scientific">Camellia sinensis</name>
    <name type="common">Tea plant</name>
    <name type="synonym">Thea sinensis</name>
    <dbReference type="NCBI Taxonomy" id="4442"/>
    <lineage>
        <taxon>Eukaryota</taxon>
        <taxon>Viridiplantae</taxon>
        <taxon>Streptophyta</taxon>
        <taxon>Embryophyta</taxon>
        <taxon>Tracheophyta</taxon>
        <taxon>Spermatophyta</taxon>
        <taxon>Magnoliopsida</taxon>
        <taxon>eudicotyledons</taxon>
        <taxon>Gunneridae</taxon>
        <taxon>Pentapetalae</taxon>
        <taxon>asterids</taxon>
        <taxon>Ericales</taxon>
        <taxon>Theaceae</taxon>
        <taxon>Camellia</taxon>
    </lineage>
</organism>
<feature type="region of interest" description="Disordered" evidence="8">
    <location>
        <begin position="132"/>
        <end position="151"/>
    </location>
</feature>
<evidence type="ECO:0000256" key="1">
    <source>
        <dbReference type="ARBA" id="ARBA00004141"/>
    </source>
</evidence>
<feature type="transmembrane region" description="Helical" evidence="9">
    <location>
        <begin position="465"/>
        <end position="489"/>
    </location>
</feature>
<keyword evidence="2" id="KW-0813">Transport</keyword>
<evidence type="ECO:0000313" key="12">
    <source>
        <dbReference type="Proteomes" id="UP000593564"/>
    </source>
</evidence>
<feature type="domain" description="Amino acid transporter transmembrane" evidence="10">
    <location>
        <begin position="256"/>
        <end position="571"/>
    </location>
</feature>
<evidence type="ECO:0000256" key="9">
    <source>
        <dbReference type="SAM" id="Phobius"/>
    </source>
</evidence>
<comment type="caution">
    <text evidence="11">The sequence shown here is derived from an EMBL/GenBank/DDBJ whole genome shotgun (WGS) entry which is preliminary data.</text>
</comment>
<evidence type="ECO:0000256" key="7">
    <source>
        <dbReference type="ARBA" id="ARBA00049662"/>
    </source>
</evidence>
<reference evidence="11 12" key="2">
    <citation type="submission" date="2020-07" db="EMBL/GenBank/DDBJ databases">
        <title>Genome assembly of wild tea tree DASZ reveals pedigree and selection history of tea varieties.</title>
        <authorList>
            <person name="Zhang W."/>
        </authorList>
    </citation>
    <scope>NUCLEOTIDE SEQUENCE [LARGE SCALE GENOMIC DNA]</scope>
    <source>
        <strain evidence="12">cv. G240</strain>
        <tissue evidence="11">Leaf</tissue>
    </source>
</reference>
<keyword evidence="4" id="KW-0029">Amino-acid transport</keyword>
<reference evidence="12" key="1">
    <citation type="journal article" date="2020" name="Nat. Commun.">
        <title>Genome assembly of wild tea tree DASZ reveals pedigree and selection history of tea varieties.</title>
        <authorList>
            <person name="Zhang W."/>
            <person name="Zhang Y."/>
            <person name="Qiu H."/>
            <person name="Guo Y."/>
            <person name="Wan H."/>
            <person name="Zhang X."/>
            <person name="Scossa F."/>
            <person name="Alseekh S."/>
            <person name="Zhang Q."/>
            <person name="Wang P."/>
            <person name="Xu L."/>
            <person name="Schmidt M.H."/>
            <person name="Jia X."/>
            <person name="Li D."/>
            <person name="Zhu A."/>
            <person name="Guo F."/>
            <person name="Chen W."/>
            <person name="Ni D."/>
            <person name="Usadel B."/>
            <person name="Fernie A.R."/>
            <person name="Wen W."/>
        </authorList>
    </citation>
    <scope>NUCLEOTIDE SEQUENCE [LARGE SCALE GENOMIC DNA]</scope>
    <source>
        <strain evidence="12">cv. G240</strain>
    </source>
</reference>
<evidence type="ECO:0000256" key="2">
    <source>
        <dbReference type="ARBA" id="ARBA00022448"/>
    </source>
</evidence>
<feature type="transmembrane region" description="Helical" evidence="9">
    <location>
        <begin position="549"/>
        <end position="570"/>
    </location>
</feature>
<keyword evidence="6 9" id="KW-0472">Membrane</keyword>
<evidence type="ECO:0000256" key="3">
    <source>
        <dbReference type="ARBA" id="ARBA00022692"/>
    </source>
</evidence>
<evidence type="ECO:0000313" key="11">
    <source>
        <dbReference type="EMBL" id="KAF5940852.1"/>
    </source>
</evidence>
<feature type="compositionally biased region" description="Acidic residues" evidence="8">
    <location>
        <begin position="139"/>
        <end position="150"/>
    </location>
</feature>
<keyword evidence="3 9" id="KW-0812">Transmembrane</keyword>
<comment type="similarity">
    <text evidence="7">Belongs to the amino acid/polyamine transporter 2 family. Amino acid/auxin permease (AAAP) (TC 2.A.18.5) subfamily.</text>
</comment>
<keyword evidence="12" id="KW-1185">Reference proteome</keyword>
<evidence type="ECO:0000256" key="4">
    <source>
        <dbReference type="ARBA" id="ARBA00022970"/>
    </source>
</evidence>
<feature type="transmembrane region" description="Helical" evidence="9">
    <location>
        <begin position="432"/>
        <end position="453"/>
    </location>
</feature>
<feature type="transmembrane region" description="Helical" evidence="9">
    <location>
        <begin position="277"/>
        <end position="297"/>
    </location>
</feature>
<dbReference type="InterPro" id="IPR013057">
    <property type="entry name" value="AA_transpt_TM"/>
</dbReference>
<gene>
    <name evidence="11" type="ORF">HYC85_022019</name>
</gene>
<dbReference type="GO" id="GO:0005774">
    <property type="term" value="C:vacuolar membrane"/>
    <property type="evidence" value="ECO:0007669"/>
    <property type="project" value="TreeGrafter"/>
</dbReference>
<sequence length="585" mass="63643">MPRSNVKYTNLVLLQTGQTSETKHSPLERINGRSSGQATSNAFCIFVLGALPLNPARALSPRPPRANRATRPPTDPVEVAKHEKRIEIGIATKRNTSFSIGRASQIVDGAPIHEDSAGMEDEYFESGYEENQVPRDCENGDDNDNDESDTFIDSQLWPQSYRQSMDMYTNMAPPSASFLAGTTISTSFLTSPHQRPHGSVPNSPLIEPLISEATLHKEQVPTLKPSIMSSSTSQQCSYAQSVFNGEIHPLLPSNVAINGLCGIGLLTTPYALKEGGWWSLTILIILGIITCYTGVLLKRCLESSPGLETYPDIGQAAFGVPGRICLAIALYIELYSSCVEYLIMMSDNLSALFPNAQINFNGIHLDSYQMCTIISTLFILPTVWLRNLSLLSYISVGGVFTAVLVSLCLLWVGVVDQVGFHPIGLPLNLAKLPVTIGLFGFCFGCHSIFPNIYSSMKKPSQFPSVLTISFVTSGVLYAAVAICGFLMFGNSTKSQFTLNMPPQFIASKVAAWTTVVAPVTKYALTITPVAFSLEELLPSAQSKSHGVSILIRTILVLSTLVVALAVPYFGKDFFHFTLSLILKVF</sequence>
<dbReference type="PANTHER" id="PTHR22950:SF692">
    <property type="entry name" value="TRANSMEMBRANE AMINO ACID TRANSPORTER FAMILY PROTEIN"/>
    <property type="match status" value="1"/>
</dbReference>
<evidence type="ECO:0000256" key="8">
    <source>
        <dbReference type="SAM" id="MobiDB-lite"/>
    </source>
</evidence>
<dbReference type="GO" id="GO:0015179">
    <property type="term" value="F:L-amino acid transmembrane transporter activity"/>
    <property type="evidence" value="ECO:0007669"/>
    <property type="project" value="TreeGrafter"/>
</dbReference>
<feature type="transmembrane region" description="Helical" evidence="9">
    <location>
        <begin position="390"/>
        <end position="412"/>
    </location>
</feature>
<feature type="transmembrane region" description="Helical" evidence="9">
    <location>
        <begin position="324"/>
        <end position="344"/>
    </location>
</feature>
<feature type="transmembrane region" description="Helical" evidence="9">
    <location>
        <begin position="367"/>
        <end position="385"/>
    </location>
</feature>
<evidence type="ECO:0000256" key="6">
    <source>
        <dbReference type="ARBA" id="ARBA00023136"/>
    </source>
</evidence>
<keyword evidence="5 9" id="KW-1133">Transmembrane helix</keyword>
<name>A0A7J7GJ54_CAMSI</name>
<accession>A0A7J7GJ54</accession>
<dbReference type="PANTHER" id="PTHR22950">
    <property type="entry name" value="AMINO ACID TRANSPORTER"/>
    <property type="match status" value="1"/>
</dbReference>
<dbReference type="EMBL" id="JACBKZ010000010">
    <property type="protein sequence ID" value="KAF5940852.1"/>
    <property type="molecule type" value="Genomic_DNA"/>
</dbReference>
<dbReference type="Pfam" id="PF01490">
    <property type="entry name" value="Aa_trans"/>
    <property type="match status" value="1"/>
</dbReference>
<protein>
    <recommendedName>
        <fullName evidence="10">Amino acid transporter transmembrane domain-containing protein</fullName>
    </recommendedName>
</protein>
<evidence type="ECO:0000259" key="10">
    <source>
        <dbReference type="Pfam" id="PF01490"/>
    </source>
</evidence>
<comment type="subcellular location">
    <subcellularLocation>
        <location evidence="1">Membrane</location>
        <topology evidence="1">Multi-pass membrane protein</topology>
    </subcellularLocation>
</comment>
<evidence type="ECO:0000256" key="5">
    <source>
        <dbReference type="ARBA" id="ARBA00022989"/>
    </source>
</evidence>
<feature type="transmembrane region" description="Helical" evidence="9">
    <location>
        <begin position="509"/>
        <end position="537"/>
    </location>
</feature>
<dbReference type="Proteomes" id="UP000593564">
    <property type="component" value="Unassembled WGS sequence"/>
</dbReference>
<dbReference type="AlphaFoldDB" id="A0A7J7GJ54"/>
<proteinExistence type="inferred from homology"/>